<dbReference type="PANTHER" id="PTHR20855:SF97">
    <property type="entry name" value="ADIPOR-LIKE RECEPTOR IZH3-RELATED"/>
    <property type="match status" value="1"/>
</dbReference>
<dbReference type="GO" id="GO:0046872">
    <property type="term" value="F:metal ion binding"/>
    <property type="evidence" value="ECO:0007669"/>
    <property type="project" value="UniProtKB-KW"/>
</dbReference>
<dbReference type="AlphaFoldDB" id="A0A0C9YP23"/>
<evidence type="ECO:0000256" key="1">
    <source>
        <dbReference type="ARBA" id="ARBA00004141"/>
    </source>
</evidence>
<feature type="binding site" evidence="5">
    <location>
        <position position="543"/>
    </location>
    <ligand>
        <name>Zn(2+)</name>
        <dbReference type="ChEBI" id="CHEBI:29105"/>
    </ligand>
</feature>
<evidence type="ECO:0000256" key="2">
    <source>
        <dbReference type="ARBA" id="ARBA00022692"/>
    </source>
</evidence>
<sequence>MFSSTALPRRTRDLRPRRAARRLSAPTSKRPTLQLCHRSLPRSLEALDLSSASPTQTLASLRFLVLTYLADLERRLSQLESPDFGAWKLQGEFTIEEANQWARTALEMLKGIRADVCSHLPEFHFADLSSLETFVKSHLPDIPDVPNFTEMRSHFPDMEDVRFVLPDMADMRSHLPEMPQLPDMDDVLTDMRLKLDDVRTRFQDLDFQQPLRYIPTLSNHLKNLHSHLSSMELLSGGVSVGSSAMLSDLLDALLSSEVVADILNSTQEVIEEGEEMLEKAAHEVASAVRRSSGGVRLIKYNDLPHQWRNNPFVTQGYRFIPIERWPLLVMSLFTFHNETLNIHTHLIPLVLWAISLFPLISSAHEFDAPEVCFMAFALLCLFFSAVWHTMSGCADHASMEFCARIDYVGIGWLISASVGTVVYYGFQNCYPRVGHAFLGLCFLTGLAGNIFPFMAWFNQFKYRMYRIAFFLSMAFSGIGPMVAFAMLHSRKEMFDFVAPVFPSLLSYIIGLFFYAAHFPERILPDSIRGRLDFIGGGSHAIWHCFIVLAVSQHRFAIQSMKAGVQCPS</sequence>
<feature type="transmembrane region" description="Helical" evidence="8">
    <location>
        <begin position="467"/>
        <end position="487"/>
    </location>
</feature>
<feature type="region of interest" description="Disordered" evidence="7">
    <location>
        <begin position="1"/>
        <end position="30"/>
    </location>
</feature>
<evidence type="ECO:0000256" key="6">
    <source>
        <dbReference type="SAM" id="Coils"/>
    </source>
</evidence>
<comment type="subcellular location">
    <subcellularLocation>
        <location evidence="1">Membrane</location>
        <topology evidence="1">Multi-pass membrane protein</topology>
    </subcellularLocation>
</comment>
<feature type="transmembrane region" description="Helical" evidence="8">
    <location>
        <begin position="407"/>
        <end position="426"/>
    </location>
</feature>
<evidence type="ECO:0000256" key="3">
    <source>
        <dbReference type="ARBA" id="ARBA00022989"/>
    </source>
</evidence>
<feature type="coiled-coil region" evidence="6">
    <location>
        <begin position="263"/>
        <end position="290"/>
    </location>
</feature>
<gene>
    <name evidence="9" type="ORF">K443DRAFT_671103</name>
</gene>
<name>A0A0C9YP23_9AGAR</name>
<dbReference type="Pfam" id="PF03006">
    <property type="entry name" value="HlyIII"/>
    <property type="match status" value="1"/>
</dbReference>
<evidence type="ECO:0000256" key="4">
    <source>
        <dbReference type="ARBA" id="ARBA00023136"/>
    </source>
</evidence>
<dbReference type="PANTHER" id="PTHR20855">
    <property type="entry name" value="ADIPOR/PROGESTIN RECEPTOR-RELATED"/>
    <property type="match status" value="1"/>
</dbReference>
<keyword evidence="4 8" id="KW-0472">Membrane</keyword>
<dbReference type="Proteomes" id="UP000054477">
    <property type="component" value="Unassembled WGS sequence"/>
</dbReference>
<dbReference type="GO" id="GO:0016020">
    <property type="term" value="C:membrane"/>
    <property type="evidence" value="ECO:0007669"/>
    <property type="project" value="UniProtKB-SubCell"/>
</dbReference>
<keyword evidence="5" id="KW-0479">Metal-binding</keyword>
<organism evidence="9 10">
    <name type="scientific">Laccaria amethystina LaAM-08-1</name>
    <dbReference type="NCBI Taxonomy" id="1095629"/>
    <lineage>
        <taxon>Eukaryota</taxon>
        <taxon>Fungi</taxon>
        <taxon>Dikarya</taxon>
        <taxon>Basidiomycota</taxon>
        <taxon>Agaricomycotina</taxon>
        <taxon>Agaricomycetes</taxon>
        <taxon>Agaricomycetidae</taxon>
        <taxon>Agaricales</taxon>
        <taxon>Agaricineae</taxon>
        <taxon>Hydnangiaceae</taxon>
        <taxon>Laccaria</taxon>
    </lineage>
</organism>
<reference evidence="10" key="2">
    <citation type="submission" date="2015-01" db="EMBL/GenBank/DDBJ databases">
        <title>Evolutionary Origins and Diversification of the Mycorrhizal Mutualists.</title>
        <authorList>
            <consortium name="DOE Joint Genome Institute"/>
            <consortium name="Mycorrhizal Genomics Consortium"/>
            <person name="Kohler A."/>
            <person name="Kuo A."/>
            <person name="Nagy L.G."/>
            <person name="Floudas D."/>
            <person name="Copeland A."/>
            <person name="Barry K.W."/>
            <person name="Cichocki N."/>
            <person name="Veneault-Fourrey C."/>
            <person name="LaButti K."/>
            <person name="Lindquist E.A."/>
            <person name="Lipzen A."/>
            <person name="Lundell T."/>
            <person name="Morin E."/>
            <person name="Murat C."/>
            <person name="Riley R."/>
            <person name="Ohm R."/>
            <person name="Sun H."/>
            <person name="Tunlid A."/>
            <person name="Henrissat B."/>
            <person name="Grigoriev I.V."/>
            <person name="Hibbett D.S."/>
            <person name="Martin F."/>
        </authorList>
    </citation>
    <scope>NUCLEOTIDE SEQUENCE [LARGE SCALE GENOMIC DNA]</scope>
    <source>
        <strain evidence="10">LaAM-08-1</strain>
    </source>
</reference>
<dbReference type="GO" id="GO:0006882">
    <property type="term" value="P:intracellular zinc ion homeostasis"/>
    <property type="evidence" value="ECO:0007669"/>
    <property type="project" value="TreeGrafter"/>
</dbReference>
<protein>
    <submittedName>
        <fullName evidence="9">Unplaced genomic scaffold K443scaffold_2, whole genome shotgun sequence</fullName>
    </submittedName>
</protein>
<keyword evidence="10" id="KW-1185">Reference proteome</keyword>
<feature type="transmembrane region" description="Helical" evidence="8">
    <location>
        <begin position="533"/>
        <end position="551"/>
    </location>
</feature>
<feature type="transmembrane region" description="Helical" evidence="8">
    <location>
        <begin position="433"/>
        <end position="455"/>
    </location>
</feature>
<feature type="transmembrane region" description="Helical" evidence="8">
    <location>
        <begin position="494"/>
        <end position="513"/>
    </location>
</feature>
<feature type="binding site" evidence="5">
    <location>
        <position position="388"/>
    </location>
    <ligand>
        <name>Zn(2+)</name>
        <dbReference type="ChEBI" id="CHEBI:29105"/>
    </ligand>
</feature>
<evidence type="ECO:0000256" key="7">
    <source>
        <dbReference type="SAM" id="MobiDB-lite"/>
    </source>
</evidence>
<evidence type="ECO:0000313" key="9">
    <source>
        <dbReference type="EMBL" id="KIK09778.1"/>
    </source>
</evidence>
<dbReference type="EMBL" id="KN838537">
    <property type="protein sequence ID" value="KIK09778.1"/>
    <property type="molecule type" value="Genomic_DNA"/>
</dbReference>
<dbReference type="HOGENOM" id="CLU_021163_0_0_1"/>
<keyword evidence="6" id="KW-0175">Coiled coil</keyword>
<evidence type="ECO:0000256" key="8">
    <source>
        <dbReference type="SAM" id="Phobius"/>
    </source>
</evidence>
<keyword evidence="2 8" id="KW-0812">Transmembrane</keyword>
<evidence type="ECO:0000313" key="10">
    <source>
        <dbReference type="Proteomes" id="UP000054477"/>
    </source>
</evidence>
<keyword evidence="3 8" id="KW-1133">Transmembrane helix</keyword>
<proteinExistence type="predicted"/>
<dbReference type="InterPro" id="IPR004254">
    <property type="entry name" value="AdipoR/HlyIII-related"/>
</dbReference>
<reference evidence="9 10" key="1">
    <citation type="submission" date="2014-04" db="EMBL/GenBank/DDBJ databases">
        <authorList>
            <consortium name="DOE Joint Genome Institute"/>
            <person name="Kuo A."/>
            <person name="Kohler A."/>
            <person name="Nagy L.G."/>
            <person name="Floudas D."/>
            <person name="Copeland A."/>
            <person name="Barry K.W."/>
            <person name="Cichocki N."/>
            <person name="Veneault-Fourrey C."/>
            <person name="LaButti K."/>
            <person name="Lindquist E.A."/>
            <person name="Lipzen A."/>
            <person name="Lundell T."/>
            <person name="Morin E."/>
            <person name="Murat C."/>
            <person name="Sun H."/>
            <person name="Tunlid A."/>
            <person name="Henrissat B."/>
            <person name="Grigoriev I.V."/>
            <person name="Hibbett D.S."/>
            <person name="Martin F."/>
            <person name="Nordberg H.P."/>
            <person name="Cantor M.N."/>
            <person name="Hua S.X."/>
        </authorList>
    </citation>
    <scope>NUCLEOTIDE SEQUENCE [LARGE SCALE GENOMIC DNA]</scope>
    <source>
        <strain evidence="9 10">LaAM-08-1</strain>
    </source>
</reference>
<dbReference type="GO" id="GO:0038023">
    <property type="term" value="F:signaling receptor activity"/>
    <property type="evidence" value="ECO:0007669"/>
    <property type="project" value="TreeGrafter"/>
</dbReference>
<dbReference type="OrthoDB" id="5585746at2759"/>
<keyword evidence="5" id="KW-0862">Zinc</keyword>
<dbReference type="STRING" id="1095629.A0A0C9YP23"/>
<feature type="transmembrane region" description="Helical" evidence="8">
    <location>
        <begin position="340"/>
        <end position="359"/>
    </location>
</feature>
<accession>A0A0C9YP23</accession>
<feature type="transmembrane region" description="Helical" evidence="8">
    <location>
        <begin position="371"/>
        <end position="387"/>
    </location>
</feature>
<evidence type="ECO:0000256" key="5">
    <source>
        <dbReference type="PIRSR" id="PIRSR604254-1"/>
    </source>
</evidence>
<feature type="binding site" evidence="5">
    <location>
        <position position="539"/>
    </location>
    <ligand>
        <name>Zn(2+)</name>
        <dbReference type="ChEBI" id="CHEBI:29105"/>
    </ligand>
</feature>